<feature type="repeat" description="PPR" evidence="2">
    <location>
        <begin position="390"/>
        <end position="424"/>
    </location>
</feature>
<keyword evidence="4" id="KW-1185">Reference proteome</keyword>
<reference evidence="3 4" key="1">
    <citation type="journal article" date="2020" name="IScience">
        <title>Genome Sequencing of the Endangered Kingdonia uniflora (Circaeasteraceae, Ranunculales) Reveals Potential Mechanisms of Evolutionary Specialization.</title>
        <authorList>
            <person name="Sun Y."/>
            <person name="Deng T."/>
            <person name="Zhang A."/>
            <person name="Moore M.J."/>
            <person name="Landis J.B."/>
            <person name="Lin N."/>
            <person name="Zhang H."/>
            <person name="Zhang X."/>
            <person name="Huang J."/>
            <person name="Zhang X."/>
            <person name="Sun H."/>
            <person name="Wang H."/>
        </authorList>
    </citation>
    <scope>NUCLEOTIDE SEQUENCE [LARGE SCALE GENOMIC DNA]</scope>
    <source>
        <strain evidence="3">TB1705</strain>
        <tissue evidence="3">Leaf</tissue>
    </source>
</reference>
<dbReference type="OrthoDB" id="185373at2759"/>
<sequence length="899" mass="102543">MRWASLRHLNFPHKIQSFIIKTRFQSSILNPISQFNQNPRFFTSISSPDDLEFQVQNILDTYDFIEYPLEKIHPFLSHSVITSVLRDQKRNVGLGFRFFVWAMRRKSFRSWISHNLMIDMICEENGFVSAWESLELLRSCGIPIVSQAFTVLISAYLKSGMVEEAIESFSRMEEFSCKPETFTWNTVLHVLVKKEVHMLGLEVFNGMLKSDCRPNHATFCILLDGLFKAGMMKEALKLFDEMLLRGIFPNSSIYNIIISGLCQAKKTYEALELMEKMKMNSVTPDFFTYNALLTGFCKLGQVDEAIELLRMFRNNGFVLELYGYTCLIDGLIRVGRFDDAREWYRMMCEQNIVPDRVLYTIMIKGFMNVGKACDALKLLKEMAQRGIVPDTSCYNALIKGFCNMGLLDKARSLKLEMSKNDCFPDTATYTILIFSLCKKGLIREARQFFNEMEKHGCFPSIRIFNALIHGLFKAGEMEEAQLLFYKMEIGRNPSVFLRLSQSAESVNKSTSLQKRVEGLCESGLILKAYKLLRKLADCGVSPNIITYNILINGFCKANNINGAFKLFKELQLKGHSPDAFTYETLIDGLKRIGRDDDALAILNLMMRTGVTPMLTTYEKLIAWFCRKGKVTTAFNILSKYVKSLPDREEGAIKLVEENFECRDLEAGVRGLLEMDVKCKTFNPSPYNIWLNGLCQAGRLNEALKIFSLLEEFRIDITHPNCETLINGLCGEEKADLALDKTKHALDLVTRMTSAGYDLEVDLNQPTKALIRVCSQEHCTTTRCFSHVSNPLLSLHFRYRHFVNESDLAVSSIVGAAIGFHGFENVYGELKKVNIYSVDEDDLAVTSINGTIRFHSASANRPWLNFRSLFFRPIPTTVLAPRAQSATPVKLRDTKFHFSI</sequence>
<feature type="repeat" description="PPR" evidence="2">
    <location>
        <begin position="285"/>
        <end position="319"/>
    </location>
</feature>
<dbReference type="PROSITE" id="PS51375">
    <property type="entry name" value="PPR"/>
    <property type="match status" value="13"/>
</dbReference>
<proteinExistence type="predicted"/>
<evidence type="ECO:0000256" key="1">
    <source>
        <dbReference type="ARBA" id="ARBA00022737"/>
    </source>
</evidence>
<evidence type="ECO:0008006" key="5">
    <source>
        <dbReference type="Google" id="ProtNLM"/>
    </source>
</evidence>
<dbReference type="Pfam" id="PF12854">
    <property type="entry name" value="PPR_1"/>
    <property type="match status" value="1"/>
</dbReference>
<feature type="repeat" description="PPR" evidence="2">
    <location>
        <begin position="578"/>
        <end position="612"/>
    </location>
</feature>
<feature type="repeat" description="PPR" evidence="2">
    <location>
        <begin position="180"/>
        <end position="214"/>
    </location>
</feature>
<keyword evidence="1" id="KW-0677">Repeat</keyword>
<organism evidence="3 4">
    <name type="scientific">Kingdonia uniflora</name>
    <dbReference type="NCBI Taxonomy" id="39325"/>
    <lineage>
        <taxon>Eukaryota</taxon>
        <taxon>Viridiplantae</taxon>
        <taxon>Streptophyta</taxon>
        <taxon>Embryophyta</taxon>
        <taxon>Tracheophyta</taxon>
        <taxon>Spermatophyta</taxon>
        <taxon>Magnoliopsida</taxon>
        <taxon>Ranunculales</taxon>
        <taxon>Circaeasteraceae</taxon>
        <taxon>Kingdonia</taxon>
    </lineage>
</organism>
<evidence type="ECO:0000256" key="2">
    <source>
        <dbReference type="PROSITE-ProRule" id="PRU00708"/>
    </source>
</evidence>
<dbReference type="PANTHER" id="PTHR47933:SF11">
    <property type="entry name" value="PENTATRICOPEPTIDE REPEAT-CONTAINING PROTEIN 2"/>
    <property type="match status" value="1"/>
</dbReference>
<dbReference type="InterPro" id="IPR051240">
    <property type="entry name" value="Mito_RNA-Proc/Resp"/>
</dbReference>
<dbReference type="Pfam" id="PF13041">
    <property type="entry name" value="PPR_2"/>
    <property type="match status" value="5"/>
</dbReference>
<dbReference type="PANTHER" id="PTHR47933">
    <property type="entry name" value="PENTATRICOPEPTIDE REPEAT-CONTAINING PROTEIN 1, MITOCHONDRIAL"/>
    <property type="match status" value="1"/>
</dbReference>
<feature type="repeat" description="PPR" evidence="2">
    <location>
        <begin position="355"/>
        <end position="389"/>
    </location>
</feature>
<dbReference type="Pfam" id="PF01535">
    <property type="entry name" value="PPR"/>
    <property type="match status" value="2"/>
</dbReference>
<gene>
    <name evidence="3" type="ORF">GIB67_002850</name>
</gene>
<dbReference type="EMBL" id="JACGCM010001763">
    <property type="protein sequence ID" value="KAF6150068.1"/>
    <property type="molecule type" value="Genomic_DNA"/>
</dbReference>
<protein>
    <recommendedName>
        <fullName evidence="5">Pentatricopeptide repeat-containing protein</fullName>
    </recommendedName>
</protein>
<comment type="caution">
    <text evidence="3">The sequence shown here is derived from an EMBL/GenBank/DDBJ whole genome shotgun (WGS) entry which is preliminary data.</text>
</comment>
<dbReference type="InterPro" id="IPR011990">
    <property type="entry name" value="TPR-like_helical_dom_sf"/>
</dbReference>
<dbReference type="GO" id="GO:0003729">
    <property type="term" value="F:mRNA binding"/>
    <property type="evidence" value="ECO:0007669"/>
    <property type="project" value="TreeGrafter"/>
</dbReference>
<feature type="repeat" description="PPR" evidence="2">
    <location>
        <begin position="543"/>
        <end position="577"/>
    </location>
</feature>
<feature type="repeat" description="PPR" evidence="2">
    <location>
        <begin position="460"/>
        <end position="494"/>
    </location>
</feature>
<feature type="repeat" description="PPR" evidence="2">
    <location>
        <begin position="215"/>
        <end position="249"/>
    </location>
</feature>
<feature type="repeat" description="PPR" evidence="2">
    <location>
        <begin position="320"/>
        <end position="354"/>
    </location>
</feature>
<feature type="repeat" description="PPR" evidence="2">
    <location>
        <begin position="682"/>
        <end position="716"/>
    </location>
</feature>
<feature type="repeat" description="PPR" evidence="2">
    <location>
        <begin position="425"/>
        <end position="459"/>
    </location>
</feature>
<dbReference type="AlphaFoldDB" id="A0A7J7M5L8"/>
<dbReference type="InterPro" id="IPR002885">
    <property type="entry name" value="PPR_rpt"/>
</dbReference>
<feature type="repeat" description="PPR" evidence="2">
    <location>
        <begin position="145"/>
        <end position="179"/>
    </location>
</feature>
<dbReference type="Gene3D" id="1.25.40.10">
    <property type="entry name" value="Tetratricopeptide repeat domain"/>
    <property type="match status" value="7"/>
</dbReference>
<dbReference type="SUPFAM" id="SSF81901">
    <property type="entry name" value="HCP-like"/>
    <property type="match status" value="1"/>
</dbReference>
<dbReference type="Proteomes" id="UP000541444">
    <property type="component" value="Unassembled WGS sequence"/>
</dbReference>
<accession>A0A7J7M5L8</accession>
<evidence type="ECO:0000313" key="4">
    <source>
        <dbReference type="Proteomes" id="UP000541444"/>
    </source>
</evidence>
<dbReference type="NCBIfam" id="TIGR00756">
    <property type="entry name" value="PPR"/>
    <property type="match status" value="13"/>
</dbReference>
<evidence type="ECO:0000313" key="3">
    <source>
        <dbReference type="EMBL" id="KAF6150068.1"/>
    </source>
</evidence>
<feature type="repeat" description="PPR" evidence="2">
    <location>
        <begin position="250"/>
        <end position="284"/>
    </location>
</feature>
<name>A0A7J7M5L8_9MAGN</name>